<sequence length="79" mass="9304">MVSWSLDVAFWEGIWARPGQEGATLLIFILPWRVIRIVNSFVLVIQEKDLVLLKVVKQRLRLALRREKDSAVKLDKYRI</sequence>
<proteinExistence type="predicted"/>
<reference evidence="1" key="1">
    <citation type="submission" date="2022-11" db="EMBL/GenBank/DDBJ databases">
        <title>Centuries of genome instability and evolution in soft-shell clam transmissible cancer (bioRxiv).</title>
        <authorList>
            <person name="Hart S.F.M."/>
            <person name="Yonemitsu M.A."/>
            <person name="Giersch R.M."/>
            <person name="Beal B.F."/>
            <person name="Arriagada G."/>
            <person name="Davis B.W."/>
            <person name="Ostrander E.A."/>
            <person name="Goff S.P."/>
            <person name="Metzger M.J."/>
        </authorList>
    </citation>
    <scope>NUCLEOTIDE SEQUENCE</scope>
    <source>
        <strain evidence="1">MELC-2E11</strain>
        <tissue evidence="1">Siphon/mantle</tissue>
    </source>
</reference>
<dbReference type="EMBL" id="CP111015">
    <property type="protein sequence ID" value="WAR02271.1"/>
    <property type="molecule type" value="Genomic_DNA"/>
</dbReference>
<organism evidence="1 2">
    <name type="scientific">Mya arenaria</name>
    <name type="common">Soft-shell clam</name>
    <dbReference type="NCBI Taxonomy" id="6604"/>
    <lineage>
        <taxon>Eukaryota</taxon>
        <taxon>Metazoa</taxon>
        <taxon>Spiralia</taxon>
        <taxon>Lophotrochozoa</taxon>
        <taxon>Mollusca</taxon>
        <taxon>Bivalvia</taxon>
        <taxon>Autobranchia</taxon>
        <taxon>Heteroconchia</taxon>
        <taxon>Euheterodonta</taxon>
        <taxon>Imparidentia</taxon>
        <taxon>Neoheterodontei</taxon>
        <taxon>Myida</taxon>
        <taxon>Myoidea</taxon>
        <taxon>Myidae</taxon>
        <taxon>Mya</taxon>
    </lineage>
</organism>
<evidence type="ECO:0000313" key="1">
    <source>
        <dbReference type="EMBL" id="WAR02271.1"/>
    </source>
</evidence>
<accession>A0ABY7E023</accession>
<keyword evidence="2" id="KW-1185">Reference proteome</keyword>
<dbReference type="Proteomes" id="UP001164746">
    <property type="component" value="Chromosome 4"/>
</dbReference>
<name>A0ABY7E023_MYAAR</name>
<protein>
    <submittedName>
        <fullName evidence="1">Uncharacterized protein</fullName>
    </submittedName>
</protein>
<gene>
    <name evidence="1" type="ORF">MAR_008829</name>
</gene>
<evidence type="ECO:0000313" key="2">
    <source>
        <dbReference type="Proteomes" id="UP001164746"/>
    </source>
</evidence>